<keyword evidence="4" id="KW-1185">Reference proteome</keyword>
<dbReference type="AlphaFoldDB" id="A0A9W8AV69"/>
<dbReference type="Pfam" id="PF07933">
    <property type="entry name" value="DUF1681"/>
    <property type="match status" value="1"/>
</dbReference>
<sequence length="165" mass="18370">MRNAGYRAAEWNVDNPLWKGRLRVMTIGDSCVLRLEDNKTGELFAQCNYDQQGVAVEPVLDSSRYFVLKVEDQGRHAFIGLGFLDRTEAFDFNVALQDYRKQGQKEEELASEADTKPKVDYSLKEGQTISINIGKLGKKPKPKKDNGISGGAMPFLPPPPGGARH</sequence>
<feature type="region of interest" description="Disordered" evidence="1">
    <location>
        <begin position="132"/>
        <end position="165"/>
    </location>
</feature>
<dbReference type="OrthoDB" id="10265489at2759"/>
<dbReference type="EMBL" id="JANBPY010000682">
    <property type="protein sequence ID" value="KAJ1964595.1"/>
    <property type="molecule type" value="Genomic_DNA"/>
</dbReference>
<accession>A0A9W8AV69</accession>
<organism evidence="3 4">
    <name type="scientific">Dispira parvispora</name>
    <dbReference type="NCBI Taxonomy" id="1520584"/>
    <lineage>
        <taxon>Eukaryota</taxon>
        <taxon>Fungi</taxon>
        <taxon>Fungi incertae sedis</taxon>
        <taxon>Zoopagomycota</taxon>
        <taxon>Kickxellomycotina</taxon>
        <taxon>Dimargaritomycetes</taxon>
        <taxon>Dimargaritales</taxon>
        <taxon>Dimargaritaceae</taxon>
        <taxon>Dispira</taxon>
    </lineage>
</organism>
<dbReference type="CDD" id="cd13228">
    <property type="entry name" value="PHear_NECAP"/>
    <property type="match status" value="1"/>
</dbReference>
<dbReference type="SUPFAM" id="SSF50729">
    <property type="entry name" value="PH domain-like"/>
    <property type="match status" value="1"/>
</dbReference>
<evidence type="ECO:0000256" key="1">
    <source>
        <dbReference type="SAM" id="MobiDB-lite"/>
    </source>
</evidence>
<dbReference type="GO" id="GO:0030125">
    <property type="term" value="C:clathrin vesicle coat"/>
    <property type="evidence" value="ECO:0007669"/>
    <property type="project" value="TreeGrafter"/>
</dbReference>
<dbReference type="Gene3D" id="2.30.29.30">
    <property type="entry name" value="Pleckstrin-homology domain (PH domain)/Phosphotyrosine-binding domain (PTB)"/>
    <property type="match status" value="1"/>
</dbReference>
<evidence type="ECO:0000313" key="3">
    <source>
        <dbReference type="EMBL" id="KAJ1964595.1"/>
    </source>
</evidence>
<dbReference type="GO" id="GO:0006897">
    <property type="term" value="P:endocytosis"/>
    <property type="evidence" value="ECO:0007669"/>
    <property type="project" value="InterPro"/>
</dbReference>
<protein>
    <submittedName>
        <fullName evidence="3">Adaptin ear-binding coat-associated protein 2</fullName>
    </submittedName>
</protein>
<comment type="caution">
    <text evidence="3">The sequence shown here is derived from an EMBL/GenBank/DDBJ whole genome shotgun (WGS) entry which is preliminary data.</text>
</comment>
<dbReference type="InterPro" id="IPR012466">
    <property type="entry name" value="NECAP_PHear"/>
</dbReference>
<dbReference type="Proteomes" id="UP001150925">
    <property type="component" value="Unassembled WGS sequence"/>
</dbReference>
<reference evidence="3" key="1">
    <citation type="submission" date="2022-07" db="EMBL/GenBank/DDBJ databases">
        <title>Phylogenomic reconstructions and comparative analyses of Kickxellomycotina fungi.</title>
        <authorList>
            <person name="Reynolds N.K."/>
            <person name="Stajich J.E."/>
            <person name="Barry K."/>
            <person name="Grigoriev I.V."/>
            <person name="Crous P."/>
            <person name="Smith M.E."/>
        </authorList>
    </citation>
    <scope>NUCLEOTIDE SEQUENCE</scope>
    <source>
        <strain evidence="3">RSA 1196</strain>
    </source>
</reference>
<gene>
    <name evidence="3" type="primary">NECAP2</name>
    <name evidence="3" type="ORF">IWQ62_002888</name>
</gene>
<evidence type="ECO:0000259" key="2">
    <source>
        <dbReference type="Pfam" id="PF07933"/>
    </source>
</evidence>
<proteinExistence type="predicted"/>
<evidence type="ECO:0000313" key="4">
    <source>
        <dbReference type="Proteomes" id="UP001150925"/>
    </source>
</evidence>
<name>A0A9W8AV69_9FUNG</name>
<dbReference type="PANTHER" id="PTHR12847">
    <property type="entry name" value="ATP-BINDING CASSETTE ABC TRANSPORTER-RELATED"/>
    <property type="match status" value="1"/>
</dbReference>
<dbReference type="PANTHER" id="PTHR12847:SF9">
    <property type="entry name" value="NECAP-LIKE PROTEIN CG9132"/>
    <property type="match status" value="1"/>
</dbReference>
<dbReference type="InterPro" id="IPR011993">
    <property type="entry name" value="PH-like_dom_sf"/>
</dbReference>
<feature type="domain" description="NECAP PHear" evidence="2">
    <location>
        <begin position="3"/>
        <end position="134"/>
    </location>
</feature>
<feature type="compositionally biased region" description="Pro residues" evidence="1">
    <location>
        <begin position="155"/>
        <end position="165"/>
    </location>
</feature>